<dbReference type="AlphaFoldDB" id="A0A354Z2H0"/>
<name>A0A354Z2H0_9FIRM</name>
<evidence type="ECO:0000313" key="2">
    <source>
        <dbReference type="Proteomes" id="UP000263273"/>
    </source>
</evidence>
<feature type="non-terminal residue" evidence="1">
    <location>
        <position position="1"/>
    </location>
</feature>
<proteinExistence type="predicted"/>
<accession>A0A354Z2H0</accession>
<sequence>ASALNNRHRIVGRCFKISEIIDLLINLIKNVKVILRSTRDFVQEAKQSDDITILVLQFTGGK</sequence>
<evidence type="ECO:0000313" key="1">
    <source>
        <dbReference type="EMBL" id="HBK54642.1"/>
    </source>
</evidence>
<gene>
    <name evidence="1" type="ORF">DDZ44_11960</name>
</gene>
<dbReference type="Proteomes" id="UP000263273">
    <property type="component" value="Unassembled WGS sequence"/>
</dbReference>
<protein>
    <submittedName>
        <fullName evidence="1">Uncharacterized protein</fullName>
    </submittedName>
</protein>
<comment type="caution">
    <text evidence="1">The sequence shown here is derived from an EMBL/GenBank/DDBJ whole genome shotgun (WGS) entry which is preliminary data.</text>
</comment>
<organism evidence="1 2">
    <name type="scientific">Syntrophomonas wolfei</name>
    <dbReference type="NCBI Taxonomy" id="863"/>
    <lineage>
        <taxon>Bacteria</taxon>
        <taxon>Bacillati</taxon>
        <taxon>Bacillota</taxon>
        <taxon>Clostridia</taxon>
        <taxon>Eubacteriales</taxon>
        <taxon>Syntrophomonadaceae</taxon>
        <taxon>Syntrophomonas</taxon>
    </lineage>
</organism>
<dbReference type="EMBL" id="DNZF01000259">
    <property type="protein sequence ID" value="HBK54642.1"/>
    <property type="molecule type" value="Genomic_DNA"/>
</dbReference>
<reference evidence="1 2" key="1">
    <citation type="journal article" date="2018" name="Nat. Biotechnol.">
        <title>A standardized bacterial taxonomy based on genome phylogeny substantially revises the tree of life.</title>
        <authorList>
            <person name="Parks D.H."/>
            <person name="Chuvochina M."/>
            <person name="Waite D.W."/>
            <person name="Rinke C."/>
            <person name="Skarshewski A."/>
            <person name="Chaumeil P.A."/>
            <person name="Hugenholtz P."/>
        </authorList>
    </citation>
    <scope>NUCLEOTIDE SEQUENCE [LARGE SCALE GENOMIC DNA]</scope>
    <source>
        <strain evidence="1">UBA10948</strain>
    </source>
</reference>